<dbReference type="EMBL" id="JANRMS010003037">
    <property type="protein sequence ID" value="KAJ3519887.1"/>
    <property type="molecule type" value="Genomic_DNA"/>
</dbReference>
<evidence type="ECO:0000313" key="2">
    <source>
        <dbReference type="Proteomes" id="UP001148629"/>
    </source>
</evidence>
<protein>
    <submittedName>
        <fullName evidence="1">Uncharacterized protein</fullName>
    </submittedName>
</protein>
<accession>A0ACC1RKH8</accession>
<sequence length="280" mass="32060">MTTFSSWEEFELLPKPQISGLDPNATCPWIVQGHIHTVEVYQAILSKCLGRTTPLKLWVTEASFAPWYQPKANGQWRRIDRRHSDLWDGSKVTFVLVTPQESIAIRTWLQDRGYTYWEAGHLLTPFGNPKMMLFEPEEPSENYLELVQETLRELGLQGKCFPRSFLLPGVKPLPFTVSAVVDGENGPAWSPCESVYQKHQCCSIPGEWVDWVSPVKEEPDSENCYNCWLDECERLDECACLDGCTCGDKSTDQEYCDHCWLEECARLDRLSRPCTPSLEA</sequence>
<organism evidence="1 2">
    <name type="scientific">Fusarium decemcellulare</name>
    <dbReference type="NCBI Taxonomy" id="57161"/>
    <lineage>
        <taxon>Eukaryota</taxon>
        <taxon>Fungi</taxon>
        <taxon>Dikarya</taxon>
        <taxon>Ascomycota</taxon>
        <taxon>Pezizomycotina</taxon>
        <taxon>Sordariomycetes</taxon>
        <taxon>Hypocreomycetidae</taxon>
        <taxon>Hypocreales</taxon>
        <taxon>Nectriaceae</taxon>
        <taxon>Fusarium</taxon>
        <taxon>Fusarium decemcellulare species complex</taxon>
    </lineage>
</organism>
<proteinExistence type="predicted"/>
<evidence type="ECO:0000313" key="1">
    <source>
        <dbReference type="EMBL" id="KAJ3519887.1"/>
    </source>
</evidence>
<dbReference type="Proteomes" id="UP001148629">
    <property type="component" value="Unassembled WGS sequence"/>
</dbReference>
<comment type="caution">
    <text evidence="1">The sequence shown here is derived from an EMBL/GenBank/DDBJ whole genome shotgun (WGS) entry which is preliminary data.</text>
</comment>
<gene>
    <name evidence="1" type="ORF">NM208_g13942</name>
</gene>
<keyword evidence="2" id="KW-1185">Reference proteome</keyword>
<reference evidence="1" key="1">
    <citation type="submission" date="2022-08" db="EMBL/GenBank/DDBJ databases">
        <title>Genome Sequence of Fusarium decemcellulare.</title>
        <authorList>
            <person name="Buettner E."/>
        </authorList>
    </citation>
    <scope>NUCLEOTIDE SEQUENCE</scope>
    <source>
        <strain evidence="1">Babe19</strain>
    </source>
</reference>
<name>A0ACC1RKH8_9HYPO</name>